<feature type="chain" id="PRO_5044761685" evidence="2">
    <location>
        <begin position="22"/>
        <end position="256"/>
    </location>
</feature>
<keyword evidence="1" id="KW-0472">Membrane</keyword>
<evidence type="ECO:0000256" key="1">
    <source>
        <dbReference type="SAM" id="Phobius"/>
    </source>
</evidence>
<evidence type="ECO:0000313" key="4">
    <source>
        <dbReference type="Proteomes" id="UP001530293"/>
    </source>
</evidence>
<keyword evidence="1" id="KW-1133">Transmembrane helix</keyword>
<feature type="signal peptide" evidence="2">
    <location>
        <begin position="1"/>
        <end position="21"/>
    </location>
</feature>
<evidence type="ECO:0000256" key="2">
    <source>
        <dbReference type="SAM" id="SignalP"/>
    </source>
</evidence>
<keyword evidence="4" id="KW-1185">Reference proteome</keyword>
<sequence>MIRMNRIRTLLLLIACCPASSFAPSSTVQIGHKSAAAAFRHRQPAPAVQVVDARTPSCSRRTKQIAAAPLDVIDPSYNLALGTLALGAVFGLPGSPLKSKLTAYLAGIPLTLFGLFLAYQTTTLRFTFDDNNFSLVRSNGESSGENLVVGGENVWAYDKFVNYDLFPSRSFPILVYFKETQTPEENWNVGPGEQANSEEAIANGAASLNTGNLGHESTSCLTRFQVMPHHNINMENTSWCWCSVAALSNGKQETNI</sequence>
<protein>
    <submittedName>
        <fullName evidence="3">Uncharacterized protein</fullName>
    </submittedName>
</protein>
<organism evidence="3 4">
    <name type="scientific">Discostella pseudostelligera</name>
    <dbReference type="NCBI Taxonomy" id="259834"/>
    <lineage>
        <taxon>Eukaryota</taxon>
        <taxon>Sar</taxon>
        <taxon>Stramenopiles</taxon>
        <taxon>Ochrophyta</taxon>
        <taxon>Bacillariophyta</taxon>
        <taxon>Coscinodiscophyceae</taxon>
        <taxon>Thalassiosirophycidae</taxon>
        <taxon>Stephanodiscales</taxon>
        <taxon>Stephanodiscaceae</taxon>
        <taxon>Discostella</taxon>
    </lineage>
</organism>
<dbReference type="EMBL" id="JALLBG020000247">
    <property type="protein sequence ID" value="KAL3757886.1"/>
    <property type="molecule type" value="Genomic_DNA"/>
</dbReference>
<keyword evidence="1" id="KW-0812">Transmembrane</keyword>
<dbReference type="PANTHER" id="PTHR35550:SF2">
    <property type="entry name" value="OS05G0401200 PROTEIN"/>
    <property type="match status" value="1"/>
</dbReference>
<proteinExistence type="predicted"/>
<feature type="transmembrane region" description="Helical" evidence="1">
    <location>
        <begin position="101"/>
        <end position="119"/>
    </location>
</feature>
<dbReference type="Proteomes" id="UP001530293">
    <property type="component" value="Unassembled WGS sequence"/>
</dbReference>
<dbReference type="PANTHER" id="PTHR35550">
    <property type="match status" value="1"/>
</dbReference>
<name>A0ABD3M571_9STRA</name>
<keyword evidence="2" id="KW-0732">Signal</keyword>
<dbReference type="Pfam" id="PF11317">
    <property type="entry name" value="DUF3119"/>
    <property type="match status" value="1"/>
</dbReference>
<reference evidence="3 4" key="1">
    <citation type="submission" date="2024-10" db="EMBL/GenBank/DDBJ databases">
        <title>Updated reference genomes for cyclostephanoid diatoms.</title>
        <authorList>
            <person name="Roberts W.R."/>
            <person name="Alverson A.J."/>
        </authorList>
    </citation>
    <scope>NUCLEOTIDE SEQUENCE [LARGE SCALE GENOMIC DNA]</scope>
    <source>
        <strain evidence="3 4">AJA232-27</strain>
    </source>
</reference>
<gene>
    <name evidence="3" type="ORF">ACHAWU_002806</name>
</gene>
<dbReference type="AlphaFoldDB" id="A0ABD3M571"/>
<dbReference type="InterPro" id="IPR021467">
    <property type="entry name" value="DUF3119"/>
</dbReference>
<accession>A0ABD3M571</accession>
<evidence type="ECO:0000313" key="3">
    <source>
        <dbReference type="EMBL" id="KAL3757886.1"/>
    </source>
</evidence>
<comment type="caution">
    <text evidence="3">The sequence shown here is derived from an EMBL/GenBank/DDBJ whole genome shotgun (WGS) entry which is preliminary data.</text>
</comment>
<feature type="transmembrane region" description="Helical" evidence="1">
    <location>
        <begin position="77"/>
        <end position="94"/>
    </location>
</feature>